<proteinExistence type="predicted"/>
<keyword evidence="1" id="KW-0812">Transmembrane</keyword>
<dbReference type="Proteomes" id="UP001209878">
    <property type="component" value="Unassembled WGS sequence"/>
</dbReference>
<protein>
    <recommendedName>
        <fullName evidence="4">Transmembrane protein</fullName>
    </recommendedName>
</protein>
<evidence type="ECO:0000313" key="3">
    <source>
        <dbReference type="Proteomes" id="UP001209878"/>
    </source>
</evidence>
<feature type="transmembrane region" description="Helical" evidence="1">
    <location>
        <begin position="44"/>
        <end position="67"/>
    </location>
</feature>
<name>A0AAD9KNY0_RIDPI</name>
<feature type="transmembrane region" description="Helical" evidence="1">
    <location>
        <begin position="73"/>
        <end position="97"/>
    </location>
</feature>
<evidence type="ECO:0008006" key="4">
    <source>
        <dbReference type="Google" id="ProtNLM"/>
    </source>
</evidence>
<evidence type="ECO:0000256" key="1">
    <source>
        <dbReference type="SAM" id="Phobius"/>
    </source>
</evidence>
<organism evidence="2 3">
    <name type="scientific">Ridgeia piscesae</name>
    <name type="common">Tubeworm</name>
    <dbReference type="NCBI Taxonomy" id="27915"/>
    <lineage>
        <taxon>Eukaryota</taxon>
        <taxon>Metazoa</taxon>
        <taxon>Spiralia</taxon>
        <taxon>Lophotrochozoa</taxon>
        <taxon>Annelida</taxon>
        <taxon>Polychaeta</taxon>
        <taxon>Sedentaria</taxon>
        <taxon>Canalipalpata</taxon>
        <taxon>Sabellida</taxon>
        <taxon>Siboglinidae</taxon>
        <taxon>Ridgeia</taxon>
    </lineage>
</organism>
<keyword evidence="1" id="KW-1133">Transmembrane helix</keyword>
<reference evidence="2" key="1">
    <citation type="journal article" date="2023" name="Mol. Biol. Evol.">
        <title>Third-Generation Sequencing Reveals the Adaptive Role of the Epigenome in Three Deep-Sea Polychaetes.</title>
        <authorList>
            <person name="Perez M."/>
            <person name="Aroh O."/>
            <person name="Sun Y."/>
            <person name="Lan Y."/>
            <person name="Juniper S.K."/>
            <person name="Young C.R."/>
            <person name="Angers B."/>
            <person name="Qian P.Y."/>
        </authorList>
    </citation>
    <scope>NUCLEOTIDE SEQUENCE</scope>
    <source>
        <strain evidence="2">R07B-5</strain>
    </source>
</reference>
<keyword evidence="1" id="KW-0472">Membrane</keyword>
<accession>A0AAD9KNY0</accession>
<keyword evidence="3" id="KW-1185">Reference proteome</keyword>
<comment type="caution">
    <text evidence="2">The sequence shown here is derived from an EMBL/GenBank/DDBJ whole genome shotgun (WGS) entry which is preliminary data.</text>
</comment>
<gene>
    <name evidence="2" type="ORF">NP493_839g01061</name>
</gene>
<dbReference type="AlphaFoldDB" id="A0AAD9KNY0"/>
<evidence type="ECO:0000313" key="2">
    <source>
        <dbReference type="EMBL" id="KAK2173953.1"/>
    </source>
</evidence>
<dbReference type="EMBL" id="JAODUO010000841">
    <property type="protein sequence ID" value="KAK2173953.1"/>
    <property type="molecule type" value="Genomic_DNA"/>
</dbReference>
<sequence length="160" mass="19267">MTTHKEPKTRVMLTQNLWKQQQYRIEQFTQQAQQIQQKILINQAIICMLLICTVLIIMCYLLCDFVICMLDKLIQLLYTITLTFLRKDVMYFLFLLLEYRSCLFNVEWGYKTDFCNIRNVLCLSTMYRLCTRVCQCRKACTLVNVVETHLIKRRNLKTLR</sequence>